<gene>
    <name evidence="1" type="ORF">E2C01_067604</name>
</gene>
<evidence type="ECO:0000313" key="1">
    <source>
        <dbReference type="EMBL" id="MPC73281.1"/>
    </source>
</evidence>
<dbReference type="AlphaFoldDB" id="A0A5B7HK89"/>
<keyword evidence="2" id="KW-1185">Reference proteome</keyword>
<accession>A0A5B7HK89</accession>
<sequence>MHSSGAANVCSISRCCCAAVPAAIRGDTPSLPLLPHDWEADGYKTFISSTLQVYCLPTRKSNTMFLRAPRTMRRNEPHSIEEHCCTTPATLTSVCLFVSDYLSVCYLRDHPFPSLP</sequence>
<dbReference type="Proteomes" id="UP000324222">
    <property type="component" value="Unassembled WGS sequence"/>
</dbReference>
<reference evidence="1 2" key="1">
    <citation type="submission" date="2019-05" db="EMBL/GenBank/DDBJ databases">
        <title>Another draft genome of Portunus trituberculatus and its Hox gene families provides insights of decapod evolution.</title>
        <authorList>
            <person name="Jeong J.-H."/>
            <person name="Song I."/>
            <person name="Kim S."/>
            <person name="Choi T."/>
            <person name="Kim D."/>
            <person name="Ryu S."/>
            <person name="Kim W."/>
        </authorList>
    </citation>
    <scope>NUCLEOTIDE SEQUENCE [LARGE SCALE GENOMIC DNA]</scope>
    <source>
        <tissue evidence="1">Muscle</tissue>
    </source>
</reference>
<name>A0A5B7HK89_PORTR</name>
<proteinExistence type="predicted"/>
<protein>
    <submittedName>
        <fullName evidence="1">Uncharacterized protein</fullName>
    </submittedName>
</protein>
<comment type="caution">
    <text evidence="1">The sequence shown here is derived from an EMBL/GenBank/DDBJ whole genome shotgun (WGS) entry which is preliminary data.</text>
</comment>
<organism evidence="1 2">
    <name type="scientific">Portunus trituberculatus</name>
    <name type="common">Swimming crab</name>
    <name type="synonym">Neptunus trituberculatus</name>
    <dbReference type="NCBI Taxonomy" id="210409"/>
    <lineage>
        <taxon>Eukaryota</taxon>
        <taxon>Metazoa</taxon>
        <taxon>Ecdysozoa</taxon>
        <taxon>Arthropoda</taxon>
        <taxon>Crustacea</taxon>
        <taxon>Multicrustacea</taxon>
        <taxon>Malacostraca</taxon>
        <taxon>Eumalacostraca</taxon>
        <taxon>Eucarida</taxon>
        <taxon>Decapoda</taxon>
        <taxon>Pleocyemata</taxon>
        <taxon>Brachyura</taxon>
        <taxon>Eubrachyura</taxon>
        <taxon>Portunoidea</taxon>
        <taxon>Portunidae</taxon>
        <taxon>Portuninae</taxon>
        <taxon>Portunus</taxon>
    </lineage>
</organism>
<evidence type="ECO:0000313" key="2">
    <source>
        <dbReference type="Proteomes" id="UP000324222"/>
    </source>
</evidence>
<dbReference type="EMBL" id="VSRR010036480">
    <property type="protein sequence ID" value="MPC73281.1"/>
    <property type="molecule type" value="Genomic_DNA"/>
</dbReference>